<keyword evidence="2" id="KW-0472">Membrane</keyword>
<dbReference type="PANTHER" id="PTHR30121:SF6">
    <property type="entry name" value="SLR6007 PROTEIN"/>
    <property type="match status" value="1"/>
</dbReference>
<feature type="transmembrane region" description="Helical" evidence="2">
    <location>
        <begin position="97"/>
        <end position="116"/>
    </location>
</feature>
<feature type="transmembrane region" description="Helical" evidence="2">
    <location>
        <begin position="43"/>
        <end position="65"/>
    </location>
</feature>
<comment type="caution">
    <text evidence="5">The sequence shown here is derived from an EMBL/GenBank/DDBJ whole genome shotgun (WGS) entry which is preliminary data.</text>
</comment>
<dbReference type="OrthoDB" id="214394at2157"/>
<feature type="region of interest" description="Disordered" evidence="1">
    <location>
        <begin position="1193"/>
        <end position="1264"/>
    </location>
</feature>
<feature type="compositionally biased region" description="Acidic residues" evidence="1">
    <location>
        <begin position="1239"/>
        <end position="1249"/>
    </location>
</feature>
<keyword evidence="2" id="KW-0812">Transmembrane</keyword>
<feature type="domain" description="YdbS-like PH" evidence="4">
    <location>
        <begin position="124"/>
        <end position="198"/>
    </location>
</feature>
<dbReference type="InterPro" id="IPR005182">
    <property type="entry name" value="YdbS-like_PH"/>
</dbReference>
<evidence type="ECO:0000313" key="5">
    <source>
        <dbReference type="EMBL" id="ELY97459.1"/>
    </source>
</evidence>
<feature type="region of interest" description="Disordered" evidence="1">
    <location>
        <begin position="353"/>
        <end position="403"/>
    </location>
</feature>
<dbReference type="RefSeq" id="WP_006111190.1">
    <property type="nucleotide sequence ID" value="NZ_AOIO01000041.1"/>
</dbReference>
<evidence type="ECO:0000259" key="3">
    <source>
        <dbReference type="Pfam" id="PF01935"/>
    </source>
</evidence>
<dbReference type="Gene3D" id="3.40.50.300">
    <property type="entry name" value="P-loop containing nucleotide triphosphate hydrolases"/>
    <property type="match status" value="2"/>
</dbReference>
<dbReference type="PANTHER" id="PTHR30121">
    <property type="entry name" value="UNCHARACTERIZED PROTEIN YJGR-RELATED"/>
    <property type="match status" value="1"/>
</dbReference>
<dbReference type="STRING" id="29540.C481_20456"/>
<gene>
    <name evidence="5" type="ORF">C481_20456</name>
</gene>
<name>M0AFZ9_NATA1</name>
<dbReference type="EMBL" id="AOIO01000041">
    <property type="protein sequence ID" value="ELY97459.1"/>
    <property type="molecule type" value="Genomic_DNA"/>
</dbReference>
<feature type="compositionally biased region" description="Low complexity" evidence="1">
    <location>
        <begin position="375"/>
        <end position="400"/>
    </location>
</feature>
<dbReference type="InterPro" id="IPR051162">
    <property type="entry name" value="T4SS_component"/>
</dbReference>
<dbReference type="Proteomes" id="UP000011554">
    <property type="component" value="Unassembled WGS sequence"/>
</dbReference>
<feature type="region of interest" description="Disordered" evidence="1">
    <location>
        <begin position="546"/>
        <end position="568"/>
    </location>
</feature>
<evidence type="ECO:0000313" key="6">
    <source>
        <dbReference type="Proteomes" id="UP000011554"/>
    </source>
</evidence>
<proteinExistence type="predicted"/>
<accession>M0AFZ9</accession>
<evidence type="ECO:0000259" key="4">
    <source>
        <dbReference type="Pfam" id="PF03703"/>
    </source>
</evidence>
<feature type="domain" description="Helicase HerA central" evidence="3">
    <location>
        <begin position="742"/>
        <end position="782"/>
    </location>
</feature>
<keyword evidence="2" id="KW-1133">Transmembrane helix</keyword>
<evidence type="ECO:0008006" key="7">
    <source>
        <dbReference type="Google" id="ProtNLM"/>
    </source>
</evidence>
<dbReference type="eggNOG" id="arCOG04816">
    <property type="taxonomic scope" value="Archaea"/>
</dbReference>
<dbReference type="InterPro" id="IPR002789">
    <property type="entry name" value="HerA_central"/>
</dbReference>
<organism evidence="5 6">
    <name type="scientific">Natrialba asiatica (strain ATCC 700177 / DSM 12278 / JCM 9576 / FERM P-10747 / NBRC 102637 / 172P1)</name>
    <dbReference type="NCBI Taxonomy" id="29540"/>
    <lineage>
        <taxon>Archaea</taxon>
        <taxon>Methanobacteriati</taxon>
        <taxon>Methanobacteriota</taxon>
        <taxon>Stenosarchaea group</taxon>
        <taxon>Halobacteria</taxon>
        <taxon>Halobacteriales</taxon>
        <taxon>Natrialbaceae</taxon>
        <taxon>Natrialba</taxon>
    </lineage>
</organism>
<feature type="region of interest" description="Disordered" evidence="1">
    <location>
        <begin position="1132"/>
        <end position="1157"/>
    </location>
</feature>
<dbReference type="SUPFAM" id="SSF52540">
    <property type="entry name" value="P-loop containing nucleoside triphosphate hydrolases"/>
    <property type="match status" value="1"/>
</dbReference>
<keyword evidence="6" id="KW-1185">Reference proteome</keyword>
<feature type="compositionally biased region" description="Acidic residues" evidence="1">
    <location>
        <begin position="1208"/>
        <end position="1225"/>
    </location>
</feature>
<protein>
    <recommendedName>
        <fullName evidence="7">Helicase HerA central domain-containing protein</fullName>
    </recommendedName>
</protein>
<evidence type="ECO:0000256" key="1">
    <source>
        <dbReference type="SAM" id="MobiDB-lite"/>
    </source>
</evidence>
<evidence type="ECO:0000256" key="2">
    <source>
        <dbReference type="SAM" id="Phobius"/>
    </source>
</evidence>
<dbReference type="InterPro" id="IPR027417">
    <property type="entry name" value="P-loop_NTPase"/>
</dbReference>
<dbReference type="PATRIC" id="fig|29540.5.peg.4153"/>
<dbReference type="Pfam" id="PF03703">
    <property type="entry name" value="bPH_2"/>
    <property type="match status" value="1"/>
</dbReference>
<sequence>MQTTEKTESTPDIGAESLEWIVAEDEQVKQVSDLDVQWTGTPLFRGGSLTFLVALVFIAVALALATESIAGVTTGSSLVGLESYTLAVEGTSIEIPLWWLSAIPFLVGLIGIAISVRPIVRALRTTYVLTSEKLYVRTRGIHGDGFTKLPLDHVVDTTFHQSSIGRLLSYGTVTFSTFDHTSPEIQCWAIEDPIELHERVLELEASASSPLERKQEYIRVVPSTGERPPREVINQIRPLHDVRRGGVPWWQQLNPLSDPDPLTFEFVIYSDGTDSPIEFYYSCEQHLSTLYDRLNSAYPDSVEIERVTVDFAEKLITPQQYSYDEFETALENGTLQCTPAEVDALVRVRGSKPTLADGGATTIGEQVDRDKTTEENTSTEASDSEASASESYSPTSSDSSLLLGKQLPSIDLDALRAKEKAENRDPGSLTFALETPVDTGEGVLARPHPDEVEPYGLRWTGSGDPLAAIKKFDQKMGETDRSKASSHAPLTVLIDHFASTDHPIVFQAAFEGEPDLTKEGEYHIDEIEQGRETLWGEAAIALEELLRGPKNNESSSSRSESLSESRSERITEIKNEDWGHTFTTNLRVVTVPTNSSLSDTSEIEHGLRNLSTVFDPLAGDYYKLESEILYEKGVLERSRRKRLRRCFNRFLEGEVVAGGRVSRSEPDLHLDPGELCNLVIVPSTEHLTDEAVKETHANPESRTALPGLDTAQRRQYTTGMVLGQDANSAVEGPLRLPPSRQTRHWLLCGATGSGKSQVTYHMLRSLAETTPGPNVLFDPKGDNMCQNYLMAHYKKFGHLDDVYHFRVPETLPAISFFDIRPALDGNDRETAVKEKVDHFHELMRMIMGAEKYEQAFVANEILTFLIQALFDPKHGDDVFGLDDLVGAATRMHRHQELPEVSEINADIHDSLAAQFAKDENQFDTTMGAVMNRLNKLKEDRHLHWMLRHKPGREVESTGDDLYGFHQQETHFDFSEFLEEDVTILFDLGDLSLPAQRGFTTVLLSNLWHSIQRRRRTNPENVVNVIMEEAAPFVATELVADQLLPQGRSSGLSLGFVMQYPEQVKKFHNGNGAYEELLTEVHTKLIGDISMKNRFAKTFTHDELSVEDVRNRNNRMAAGEWFTKLVSPGFGEERPAPLTLHSPPIISGHPESDEPLTAAEQQQFDEELLPEVLERTEDEYGLYVPTHEDAMEWSNWSDTDRRAGASPALDEDESAEIVESNEESEVIEAQQPLEKTSLDDGGDDQYDDRDDSSKAETTDDDPVDVANGAAFFDSSTGEEECPVSDDELRRRGLSRDDAIFLKRVLDAMNRDLPEYTLLEGMGELQEDLDGVDVDVLIELGLLEKGKVDRRPYYTVLPDGRELLGETITAQPGIGDLGEKTPHKVGVELLVRWLETLEEVDRVERYYQQSSETIFDAAAFDVDDELVWVGEVEMTSNNVEAVVSDYEKMAAVDADAVWAFPSRDDAGEIVNVLADAERLPENVSGRTANSFSRLQEAVEGFEADGMATIHTFRKLT</sequence>
<dbReference type="Pfam" id="PF01935">
    <property type="entry name" value="DUF87"/>
    <property type="match status" value="1"/>
</dbReference>
<reference evidence="5 6" key="1">
    <citation type="journal article" date="2014" name="PLoS Genet.">
        <title>Phylogenetically driven sequencing of extremely halophilic archaea reveals strategies for static and dynamic osmo-response.</title>
        <authorList>
            <person name="Becker E.A."/>
            <person name="Seitzer P.M."/>
            <person name="Tritt A."/>
            <person name="Larsen D."/>
            <person name="Krusor M."/>
            <person name="Yao A.I."/>
            <person name="Wu D."/>
            <person name="Madern D."/>
            <person name="Eisen J.A."/>
            <person name="Darling A.E."/>
            <person name="Facciotti M.T."/>
        </authorList>
    </citation>
    <scope>NUCLEOTIDE SEQUENCE [LARGE SCALE GENOMIC DNA]</scope>
    <source>
        <strain evidence="5 6">DSM 12278</strain>
    </source>
</reference>